<dbReference type="Pfam" id="PF02464">
    <property type="entry name" value="CinA"/>
    <property type="match status" value="1"/>
</dbReference>
<evidence type="ECO:0000313" key="3">
    <source>
        <dbReference type="Proteomes" id="UP001500957"/>
    </source>
</evidence>
<proteinExistence type="predicted"/>
<sequence>MLPTALTEPAHAAAERLAARGESIAVAESAAGGLISAALVAVPGCSAFYRGGLVVYTLEGAKAQFAGAPRPAGLRGATEPFAGWLATTVAASLGTTWGLGETGASGPTGNPYGDPPGHSWAAVAGPNGVTARNLRTGSDDRAANMEAFAAAALTLLVEALTRD</sequence>
<organism evidence="2 3">
    <name type="scientific">Sporichthya brevicatena</name>
    <dbReference type="NCBI Taxonomy" id="171442"/>
    <lineage>
        <taxon>Bacteria</taxon>
        <taxon>Bacillati</taxon>
        <taxon>Actinomycetota</taxon>
        <taxon>Actinomycetes</taxon>
        <taxon>Sporichthyales</taxon>
        <taxon>Sporichthyaceae</taxon>
        <taxon>Sporichthya</taxon>
    </lineage>
</organism>
<dbReference type="Gene3D" id="3.90.950.20">
    <property type="entry name" value="CinA-like"/>
    <property type="match status" value="1"/>
</dbReference>
<reference evidence="3" key="1">
    <citation type="journal article" date="2019" name="Int. J. Syst. Evol. Microbiol.">
        <title>The Global Catalogue of Microorganisms (GCM) 10K type strain sequencing project: providing services to taxonomists for standard genome sequencing and annotation.</title>
        <authorList>
            <consortium name="The Broad Institute Genomics Platform"/>
            <consortium name="The Broad Institute Genome Sequencing Center for Infectious Disease"/>
            <person name="Wu L."/>
            <person name="Ma J."/>
        </authorList>
    </citation>
    <scope>NUCLEOTIDE SEQUENCE [LARGE SCALE GENOMIC DNA]</scope>
    <source>
        <strain evidence="3">JCM 10671</strain>
    </source>
</reference>
<evidence type="ECO:0000313" key="2">
    <source>
        <dbReference type="EMBL" id="GAA0634367.1"/>
    </source>
</evidence>
<keyword evidence="3" id="KW-1185">Reference proteome</keyword>
<dbReference type="InterPro" id="IPR036653">
    <property type="entry name" value="CinA-like_C"/>
</dbReference>
<dbReference type="Proteomes" id="UP001500957">
    <property type="component" value="Unassembled WGS sequence"/>
</dbReference>
<dbReference type="RefSeq" id="WP_344608658.1">
    <property type="nucleotide sequence ID" value="NZ_BAAAHE010000047.1"/>
</dbReference>
<name>A0ABP3SE37_9ACTN</name>
<evidence type="ECO:0000259" key="1">
    <source>
        <dbReference type="Pfam" id="PF02464"/>
    </source>
</evidence>
<accession>A0ABP3SE37</accession>
<feature type="domain" description="CinA C-terminal" evidence="1">
    <location>
        <begin position="10"/>
        <end position="159"/>
    </location>
</feature>
<protein>
    <submittedName>
        <fullName evidence="2">CinA family protein</fullName>
    </submittedName>
</protein>
<dbReference type="EMBL" id="BAAAHE010000047">
    <property type="protein sequence ID" value="GAA0634367.1"/>
    <property type="molecule type" value="Genomic_DNA"/>
</dbReference>
<dbReference type="SUPFAM" id="SSF142433">
    <property type="entry name" value="CinA-like"/>
    <property type="match status" value="1"/>
</dbReference>
<gene>
    <name evidence="2" type="ORF">GCM10009547_42960</name>
</gene>
<dbReference type="InterPro" id="IPR008136">
    <property type="entry name" value="CinA_C"/>
</dbReference>
<comment type="caution">
    <text evidence="2">The sequence shown here is derived from an EMBL/GenBank/DDBJ whole genome shotgun (WGS) entry which is preliminary data.</text>
</comment>